<dbReference type="GO" id="GO:0000209">
    <property type="term" value="P:protein polyubiquitination"/>
    <property type="evidence" value="ECO:0007669"/>
    <property type="project" value="TreeGrafter"/>
</dbReference>
<dbReference type="InterPro" id="IPR011042">
    <property type="entry name" value="6-blade_b-propeller_TolB-like"/>
</dbReference>
<proteinExistence type="predicted"/>
<keyword evidence="2" id="KW-0479">Metal-binding</keyword>
<dbReference type="AlphaFoldDB" id="A0A8B8BAP8"/>
<feature type="coiled-coil region" evidence="4">
    <location>
        <begin position="577"/>
        <end position="611"/>
    </location>
</feature>
<accession>A0A8B8BAP8</accession>
<dbReference type="CDD" id="cd19756">
    <property type="entry name" value="Bbox2"/>
    <property type="match status" value="1"/>
</dbReference>
<name>A0A8B8BAP8_CRAVI</name>
<dbReference type="GO" id="GO:0061630">
    <property type="term" value="F:ubiquitin protein ligase activity"/>
    <property type="evidence" value="ECO:0007669"/>
    <property type="project" value="TreeGrafter"/>
</dbReference>
<dbReference type="OrthoDB" id="27136at2759"/>
<evidence type="ECO:0000313" key="6">
    <source>
        <dbReference type="Proteomes" id="UP000694844"/>
    </source>
</evidence>
<dbReference type="GO" id="GO:0008270">
    <property type="term" value="F:zinc ion binding"/>
    <property type="evidence" value="ECO:0007669"/>
    <property type="project" value="UniProtKB-KW"/>
</dbReference>
<dbReference type="RefSeq" id="XP_022300500.1">
    <property type="nucleotide sequence ID" value="XM_022444792.1"/>
</dbReference>
<dbReference type="KEGG" id="cvn:111108739"/>
<evidence type="ECO:0000256" key="2">
    <source>
        <dbReference type="PROSITE-ProRule" id="PRU00024"/>
    </source>
</evidence>
<dbReference type="Gene3D" id="3.30.160.60">
    <property type="entry name" value="Classic Zinc Finger"/>
    <property type="match status" value="1"/>
</dbReference>
<dbReference type="InterPro" id="IPR000315">
    <property type="entry name" value="Znf_B-box"/>
</dbReference>
<sequence length="1005" mass="115334">MDPDYSAQDVARCHLCKTAIAQSYCDFCHVNLCKPCIGEHISDEYDKHKIVPILKSKSTLIYPKCKNHQTKTCEYKCKDCNIFVCSHCFASKQHKEHEFFKLDEIFSGKKNQILKDRKELEDQILPTYEEIAIDLENQISNLDGEYKKLLKEMSKQREEMHREVDNAVNQMEGEIGEIKVKHHSLLKKHLDEIKRLQSLMQQTLQTLNEIEESNEVSPTINYSCMNEEFSKLPYKVHVSMPKFIPKQREKEEFCSLIGKITPLSTTLDERVFTSKKSYTSVRELLDEPYLLNTINTGHEKLLRVTCLNEEQIWTSGQTADIKCFNIQGVLQKTIKTKTGEYPLDIAVERDGALLYAYWETRTVYKINNDQTEEILTLQGWRPANLCVSSSGDLLITMFSDDGTQSEVVRYSGSTVKRTIQFDDKGQPLYSGNSKIKYISENRNLDICVADYGADAVVVVNQAGKLRFRYTGHPSSTKTKPFKPRGITTDSQCHILTADKDNNRIHILDTDGQFLSYIDNCDLESPWGLCVDSNDRLFVCEFYNGNHKDHEFLKLEECFTEKKNRILKDREELEKHIVATYKEIAIDLENQISNLDGEYKKLTTAITKEREEIHREVDNAVNQMEVEIGEIKLKHYNILKRHLDEIKQLQSLMQQTLQTLNEIEESNEVFKIINYSSKNEEFSKLPLKINVSMPMFIPKQSNKEELWSLIGKLTPFSTTLEERVFTAKKPNTSVRELLDEPKVFNTIKTGYANLRNVTCHNEEQIWTSGETVDIKCFTIQGVLQNTIQSKSGKPPNDIAVDRDGALLYSGGITRTVYKVKNDQTEEIITLQGWKPAELCVTSSGDLLVTMCSDDRTQSKVVRYSGSTAKQTIQFDEEGQPLYSGNAKIKYISENRNLDICVADCTAGAVVVVNQTGKLRFRYTGHPSPTKNKPFKPNGITTDSQSRILTADRDNNCIHIIENDGQFLRYIDNCELKDPFSLCVDRDESLFVCEIYKGSLKKIRYLE</sequence>
<dbReference type="PANTHER" id="PTHR24104">
    <property type="entry name" value="E3 UBIQUITIN-PROTEIN LIGASE NHLRC1-RELATED"/>
    <property type="match status" value="1"/>
</dbReference>
<dbReference type="Gene3D" id="2.120.10.30">
    <property type="entry name" value="TolB, C-terminal domain"/>
    <property type="match status" value="3"/>
</dbReference>
<feature type="coiled-coil region" evidence="4">
    <location>
        <begin position="638"/>
        <end position="665"/>
    </location>
</feature>
<dbReference type="PROSITE" id="PS50119">
    <property type="entry name" value="ZF_BBOX"/>
    <property type="match status" value="2"/>
</dbReference>
<evidence type="ECO:0000256" key="4">
    <source>
        <dbReference type="SAM" id="Coils"/>
    </source>
</evidence>
<gene>
    <name evidence="7" type="primary">LOC111108739</name>
</gene>
<dbReference type="InterPro" id="IPR050952">
    <property type="entry name" value="TRIM-NHL_E3_ligases"/>
</dbReference>
<dbReference type="GO" id="GO:0043161">
    <property type="term" value="P:proteasome-mediated ubiquitin-dependent protein catabolic process"/>
    <property type="evidence" value="ECO:0007669"/>
    <property type="project" value="TreeGrafter"/>
</dbReference>
<dbReference type="PANTHER" id="PTHR24104:SF25">
    <property type="entry name" value="PROTEIN LIN-41"/>
    <property type="match status" value="1"/>
</dbReference>
<evidence type="ECO:0000256" key="3">
    <source>
        <dbReference type="PROSITE-ProRule" id="PRU00504"/>
    </source>
</evidence>
<protein>
    <submittedName>
        <fullName evidence="7">Uncharacterized protein LOC111108739</fullName>
    </submittedName>
</protein>
<evidence type="ECO:0000313" key="7">
    <source>
        <dbReference type="RefSeq" id="XP_022300500.1"/>
    </source>
</evidence>
<dbReference type="SUPFAM" id="SSF101898">
    <property type="entry name" value="NHL repeat"/>
    <property type="match status" value="2"/>
</dbReference>
<keyword evidence="2" id="KW-0863">Zinc-finger</keyword>
<dbReference type="PROSITE" id="PS51125">
    <property type="entry name" value="NHL"/>
    <property type="match status" value="1"/>
</dbReference>
<feature type="coiled-coil region" evidence="4">
    <location>
        <begin position="132"/>
        <end position="213"/>
    </location>
</feature>
<feature type="domain" description="B box-type" evidence="5">
    <location>
        <begin position="8"/>
        <end position="53"/>
    </location>
</feature>
<dbReference type="SUPFAM" id="SSF57845">
    <property type="entry name" value="B-box zinc-binding domain"/>
    <property type="match status" value="1"/>
</dbReference>
<dbReference type="GeneID" id="111108739"/>
<dbReference type="InterPro" id="IPR001258">
    <property type="entry name" value="NHL_repeat"/>
</dbReference>
<evidence type="ECO:0000256" key="1">
    <source>
        <dbReference type="ARBA" id="ARBA00022737"/>
    </source>
</evidence>
<keyword evidence="4" id="KW-0175">Coiled coil</keyword>
<reference evidence="7" key="1">
    <citation type="submission" date="2025-08" db="UniProtKB">
        <authorList>
            <consortium name="RefSeq"/>
        </authorList>
    </citation>
    <scope>IDENTIFICATION</scope>
    <source>
        <tissue evidence="7">Whole sample</tissue>
    </source>
</reference>
<feature type="repeat" description="NHL" evidence="3">
    <location>
        <begin position="483"/>
        <end position="510"/>
    </location>
</feature>
<feature type="domain" description="B box-type" evidence="5">
    <location>
        <begin position="65"/>
        <end position="102"/>
    </location>
</feature>
<keyword evidence="2" id="KW-0862">Zinc</keyword>
<organism evidence="6 7">
    <name type="scientific">Crassostrea virginica</name>
    <name type="common">Eastern oyster</name>
    <dbReference type="NCBI Taxonomy" id="6565"/>
    <lineage>
        <taxon>Eukaryota</taxon>
        <taxon>Metazoa</taxon>
        <taxon>Spiralia</taxon>
        <taxon>Lophotrochozoa</taxon>
        <taxon>Mollusca</taxon>
        <taxon>Bivalvia</taxon>
        <taxon>Autobranchia</taxon>
        <taxon>Pteriomorphia</taxon>
        <taxon>Ostreida</taxon>
        <taxon>Ostreoidea</taxon>
        <taxon>Ostreidae</taxon>
        <taxon>Crassostrea</taxon>
    </lineage>
</organism>
<evidence type="ECO:0000259" key="5">
    <source>
        <dbReference type="PROSITE" id="PS50119"/>
    </source>
</evidence>
<keyword evidence="6" id="KW-1185">Reference proteome</keyword>
<dbReference type="Proteomes" id="UP000694844">
    <property type="component" value="Chromosome 8"/>
</dbReference>
<keyword evidence="1" id="KW-0677">Repeat</keyword>